<dbReference type="Gene3D" id="3.30.870.10">
    <property type="entry name" value="Endonuclease Chain A"/>
    <property type="match status" value="2"/>
</dbReference>
<feature type="domain" description="PLD phosphodiesterase" evidence="6">
    <location>
        <begin position="173"/>
        <end position="200"/>
    </location>
</feature>
<dbReference type="PROSITE" id="PS50035">
    <property type="entry name" value="PLD"/>
    <property type="match status" value="2"/>
</dbReference>
<dbReference type="RefSeq" id="WP_198476443.1">
    <property type="nucleotide sequence ID" value="NZ_JADGMQ010000006.1"/>
</dbReference>
<dbReference type="SUPFAM" id="SSF56024">
    <property type="entry name" value="Phospholipase D/nuclease"/>
    <property type="match status" value="2"/>
</dbReference>
<dbReference type="CDD" id="cd09111">
    <property type="entry name" value="PLDc_ymdC_like_1"/>
    <property type="match status" value="1"/>
</dbReference>
<evidence type="ECO:0000259" key="6">
    <source>
        <dbReference type="PROSITE" id="PS50035"/>
    </source>
</evidence>
<dbReference type="Proteomes" id="UP000601789">
    <property type="component" value="Unassembled WGS sequence"/>
</dbReference>
<evidence type="ECO:0000256" key="5">
    <source>
        <dbReference type="ARBA" id="ARBA00029594"/>
    </source>
</evidence>
<accession>A0ABS0SEF2</accession>
<dbReference type="PANTHER" id="PTHR21248:SF12">
    <property type="entry name" value="CARDIOLIPIN SYNTHASE C"/>
    <property type="match status" value="1"/>
</dbReference>
<dbReference type="InterPro" id="IPR025202">
    <property type="entry name" value="PLD-like_dom"/>
</dbReference>
<dbReference type="InterPro" id="IPR001736">
    <property type="entry name" value="PLipase_D/transphosphatidylase"/>
</dbReference>
<comment type="function">
    <text evidence="1">Could be a virulence factor.</text>
</comment>
<protein>
    <recommendedName>
        <fullName evidence="3">Phospholipase D</fullName>
    </recommendedName>
    <alternativeName>
        <fullName evidence="5">Choline phosphatase</fullName>
    </alternativeName>
</protein>
<evidence type="ECO:0000256" key="3">
    <source>
        <dbReference type="ARBA" id="ARBA00018392"/>
    </source>
</evidence>
<evidence type="ECO:0000313" key="8">
    <source>
        <dbReference type="Proteomes" id="UP000601789"/>
    </source>
</evidence>
<keyword evidence="4" id="KW-0964">Secreted</keyword>
<evidence type="ECO:0000256" key="1">
    <source>
        <dbReference type="ARBA" id="ARBA00003145"/>
    </source>
</evidence>
<dbReference type="PANTHER" id="PTHR21248">
    <property type="entry name" value="CARDIOLIPIN SYNTHASE"/>
    <property type="match status" value="1"/>
</dbReference>
<keyword evidence="8" id="KW-1185">Reference proteome</keyword>
<dbReference type="SMART" id="SM00155">
    <property type="entry name" value="PLDc"/>
    <property type="match status" value="2"/>
</dbReference>
<evidence type="ECO:0000256" key="2">
    <source>
        <dbReference type="ARBA" id="ARBA00004613"/>
    </source>
</evidence>
<comment type="subcellular location">
    <subcellularLocation>
        <location evidence="2">Secreted</location>
    </subcellularLocation>
</comment>
<comment type="caution">
    <text evidence="7">The sequence shown here is derived from an EMBL/GenBank/DDBJ whole genome shotgun (WGS) entry which is preliminary data.</text>
</comment>
<proteinExistence type="predicted"/>
<dbReference type="Pfam" id="PF13091">
    <property type="entry name" value="PLDc_2"/>
    <property type="match status" value="2"/>
</dbReference>
<feature type="domain" description="PLD phosphodiesterase" evidence="6">
    <location>
        <begin position="408"/>
        <end position="435"/>
    </location>
</feature>
<name>A0ABS0SEF2_9HYPH</name>
<dbReference type="EMBL" id="JADGMQ010000006">
    <property type="protein sequence ID" value="MBI1621025.1"/>
    <property type="molecule type" value="Genomic_DNA"/>
</dbReference>
<organism evidence="7 8">
    <name type="scientific">Aquamicrobium zhengzhouense</name>
    <dbReference type="NCBI Taxonomy" id="2781738"/>
    <lineage>
        <taxon>Bacteria</taxon>
        <taxon>Pseudomonadati</taxon>
        <taxon>Pseudomonadota</taxon>
        <taxon>Alphaproteobacteria</taxon>
        <taxon>Hyphomicrobiales</taxon>
        <taxon>Phyllobacteriaceae</taxon>
        <taxon>Aquamicrobium</taxon>
    </lineage>
</organism>
<evidence type="ECO:0000313" key="7">
    <source>
        <dbReference type="EMBL" id="MBI1621025.1"/>
    </source>
</evidence>
<sequence length="518" mass="57041">MEILLVLTAGAGFFAAASFLAVLSYGYFARRSLGAPSHALETELSATELDRAIAPMLERHDGQSGLALISGNLDAFAVRALSARAAGRSLDLMYYYWKGDLTGRLLMKEVLGAADRGVRVRLLIDDINMRGLDRAYRALDTHPNIAVRLFNPSRARHGGLRRGIEMVLRFFSVTRRMHNKAWIVDGRLAIVGGRNIGDAYFGAAETSNFRDIDMMMVGPVVQGASKVFDAYWNSEVAMPIRSLIRPRRGTLRRLRKGVARISAKGRASPYIEQLRKRMSALAMLNGDIGLHWTREAKIVSDPPEKALARGAQNWIMSSLMPVIMSAEKSVSITSPYFVPGVDGSARLIGLVAKGVDVAVLTNSLSATDVAAVHGGYAPYRRTLLAGGVRLFELQKAGWDNDMSLFGSRNASLHTKAFIVDGKTAFVGSFNFDPRSVSLNTEMGILFSEDVIVKMLQDLFDEETTLPMSYRLSLNEKRSIIWEGEEDGVLQTWDREPEASARRRALAKVVSLLPIESQL</sequence>
<evidence type="ECO:0000256" key="4">
    <source>
        <dbReference type="ARBA" id="ARBA00022525"/>
    </source>
</evidence>
<gene>
    <name evidence="7" type="ORF">IOD40_10165</name>
</gene>
<dbReference type="CDD" id="cd09113">
    <property type="entry name" value="PLDc_ymdC_like_2"/>
    <property type="match status" value="1"/>
</dbReference>
<reference evidence="7 8" key="1">
    <citation type="submission" date="2020-10" db="EMBL/GenBank/DDBJ databases">
        <title>Aquamicrobium zhengzhouensis sp. nov., a exopolysaccharide producing bacterium isolated from farmland soil.</title>
        <authorList>
            <person name="Wang X."/>
        </authorList>
    </citation>
    <scope>NUCLEOTIDE SEQUENCE [LARGE SCALE GENOMIC DNA]</scope>
    <source>
        <strain evidence="8">cd-1</strain>
    </source>
</reference>